<dbReference type="AlphaFoldDB" id="A0AAV2U082"/>
<organism evidence="1 2">
    <name type="scientific">Calicophoron daubneyi</name>
    <name type="common">Rumen fluke</name>
    <name type="synonym">Paramphistomum daubneyi</name>
    <dbReference type="NCBI Taxonomy" id="300641"/>
    <lineage>
        <taxon>Eukaryota</taxon>
        <taxon>Metazoa</taxon>
        <taxon>Spiralia</taxon>
        <taxon>Lophotrochozoa</taxon>
        <taxon>Platyhelminthes</taxon>
        <taxon>Trematoda</taxon>
        <taxon>Digenea</taxon>
        <taxon>Plagiorchiida</taxon>
        <taxon>Pronocephalata</taxon>
        <taxon>Paramphistomoidea</taxon>
        <taxon>Paramphistomidae</taxon>
        <taxon>Calicophoron</taxon>
    </lineage>
</organism>
<dbReference type="Proteomes" id="UP001497525">
    <property type="component" value="Unassembled WGS sequence"/>
</dbReference>
<reference evidence="1" key="1">
    <citation type="submission" date="2024-06" db="EMBL/GenBank/DDBJ databases">
        <authorList>
            <person name="Liu X."/>
            <person name="Lenzi L."/>
            <person name="Haldenby T S."/>
            <person name="Uol C."/>
        </authorList>
    </citation>
    <scope>NUCLEOTIDE SEQUENCE</scope>
</reference>
<sequence>MNFDMSEKELMQNIITNLLEILCSAFECVTQNDLSKLRSARENYMDREFNMEALLTKVSLVREDCVGRMERIKQAEIGLMMAIEDIREELKHWPAFAKVNLNLVCDEKQKLLSSIVDHRHEVHSKDEVDNACRRISSFLEYERQVRLSVVVNNPQTFPVNAAGFPPF</sequence>
<gene>
    <name evidence="1" type="ORF">CDAUBV1_LOCUS15932</name>
</gene>
<evidence type="ECO:0000313" key="1">
    <source>
        <dbReference type="EMBL" id="CAL5140625.1"/>
    </source>
</evidence>
<dbReference type="EMBL" id="CAXLJL010000756">
    <property type="protein sequence ID" value="CAL5140625.1"/>
    <property type="molecule type" value="Genomic_DNA"/>
</dbReference>
<name>A0AAV2U082_CALDB</name>
<comment type="caution">
    <text evidence="1">The sequence shown here is derived from an EMBL/GenBank/DDBJ whole genome shotgun (WGS) entry which is preliminary data.</text>
</comment>
<evidence type="ECO:0000313" key="2">
    <source>
        <dbReference type="Proteomes" id="UP001497525"/>
    </source>
</evidence>
<protein>
    <submittedName>
        <fullName evidence="1">Uncharacterized protein</fullName>
    </submittedName>
</protein>
<accession>A0AAV2U082</accession>
<proteinExistence type="predicted"/>